<feature type="domain" description="DNA polymerase alpha catalytic subunit N-terminal" evidence="17">
    <location>
        <begin position="25"/>
        <end position="84"/>
    </location>
</feature>
<name>A0AAW2I1I5_9NEOP</name>
<dbReference type="InterPro" id="IPR017964">
    <property type="entry name" value="DNA-dir_DNA_pol_B_CS"/>
</dbReference>
<evidence type="ECO:0000256" key="7">
    <source>
        <dbReference type="ARBA" id="ARBA00022771"/>
    </source>
</evidence>
<dbReference type="PANTHER" id="PTHR45861">
    <property type="entry name" value="DNA POLYMERASE ALPHA CATALYTIC SUBUNIT"/>
    <property type="match status" value="1"/>
</dbReference>
<dbReference type="GO" id="GO:1902975">
    <property type="term" value="P:mitotic DNA replication initiation"/>
    <property type="evidence" value="ECO:0007669"/>
    <property type="project" value="InterPro"/>
</dbReference>
<feature type="region of interest" description="Disordered" evidence="13">
    <location>
        <begin position="122"/>
        <end position="141"/>
    </location>
</feature>
<feature type="compositionally biased region" description="Low complexity" evidence="13">
    <location>
        <begin position="225"/>
        <end position="241"/>
    </location>
</feature>
<feature type="domain" description="DNA-directed DNA polymerase family B multifunctional" evidence="14">
    <location>
        <begin position="783"/>
        <end position="1218"/>
    </location>
</feature>
<dbReference type="FunFam" id="1.10.132.60:FF:000004">
    <property type="entry name" value="DNA polymerase"/>
    <property type="match status" value="1"/>
</dbReference>
<dbReference type="GO" id="GO:0003697">
    <property type="term" value="F:single-stranded DNA binding"/>
    <property type="evidence" value="ECO:0007669"/>
    <property type="project" value="TreeGrafter"/>
</dbReference>
<comment type="subcellular location">
    <subcellularLocation>
        <location evidence="1">Nucleus</location>
    </subcellularLocation>
</comment>
<dbReference type="SMART" id="SM00486">
    <property type="entry name" value="POLBc"/>
    <property type="match status" value="1"/>
</dbReference>
<evidence type="ECO:0000256" key="2">
    <source>
        <dbReference type="ARBA" id="ARBA00005755"/>
    </source>
</evidence>
<keyword evidence="4 12" id="KW-0548">Nucleotidyltransferase</keyword>
<evidence type="ECO:0000256" key="12">
    <source>
        <dbReference type="RuleBase" id="RU000442"/>
    </source>
</evidence>
<dbReference type="NCBIfam" id="TIGR00592">
    <property type="entry name" value="pol2"/>
    <property type="match status" value="1"/>
</dbReference>
<keyword evidence="11" id="KW-0539">Nucleus</keyword>
<dbReference type="CDD" id="cd05776">
    <property type="entry name" value="DNA_polB_alpha_exo"/>
    <property type="match status" value="1"/>
</dbReference>
<keyword evidence="10 12" id="KW-0238">DNA-binding</keyword>
<feature type="region of interest" description="Disordered" evidence="13">
    <location>
        <begin position="1"/>
        <end position="27"/>
    </location>
</feature>
<dbReference type="GO" id="GO:0003887">
    <property type="term" value="F:DNA-directed DNA polymerase activity"/>
    <property type="evidence" value="ECO:0007669"/>
    <property type="project" value="UniProtKB-KW"/>
</dbReference>
<dbReference type="FunFam" id="1.10.287.690:FF:000003">
    <property type="entry name" value="DNA polymerase"/>
    <property type="match status" value="1"/>
</dbReference>
<keyword evidence="5 12" id="KW-0235">DNA replication</keyword>
<dbReference type="GO" id="GO:0005658">
    <property type="term" value="C:alpha DNA polymerase:primase complex"/>
    <property type="evidence" value="ECO:0007669"/>
    <property type="project" value="UniProtKB-ARBA"/>
</dbReference>
<gene>
    <name evidence="18" type="ORF">PYX00_003535</name>
</gene>
<feature type="region of interest" description="Disordered" evidence="13">
    <location>
        <begin position="152"/>
        <end position="270"/>
    </location>
</feature>
<dbReference type="GO" id="GO:0006272">
    <property type="term" value="P:leading strand elongation"/>
    <property type="evidence" value="ECO:0007669"/>
    <property type="project" value="TreeGrafter"/>
</dbReference>
<dbReference type="SUPFAM" id="SSF56672">
    <property type="entry name" value="DNA/RNA polymerases"/>
    <property type="match status" value="1"/>
</dbReference>
<comment type="catalytic activity">
    <reaction evidence="12">
        <text>DNA(n) + a 2'-deoxyribonucleoside 5'-triphosphate = DNA(n+1) + diphosphate</text>
        <dbReference type="Rhea" id="RHEA:22508"/>
        <dbReference type="Rhea" id="RHEA-COMP:17339"/>
        <dbReference type="Rhea" id="RHEA-COMP:17340"/>
        <dbReference type="ChEBI" id="CHEBI:33019"/>
        <dbReference type="ChEBI" id="CHEBI:61560"/>
        <dbReference type="ChEBI" id="CHEBI:173112"/>
        <dbReference type="EC" id="2.7.7.7"/>
    </reaction>
</comment>
<evidence type="ECO:0000259" key="17">
    <source>
        <dbReference type="Pfam" id="PF12254"/>
    </source>
</evidence>
<evidence type="ECO:0000256" key="1">
    <source>
        <dbReference type="ARBA" id="ARBA00004123"/>
    </source>
</evidence>
<evidence type="ECO:0000256" key="11">
    <source>
        <dbReference type="ARBA" id="ARBA00023242"/>
    </source>
</evidence>
<dbReference type="Pfam" id="PF08996">
    <property type="entry name" value="zf-DNA_Pol"/>
    <property type="match status" value="1"/>
</dbReference>
<dbReference type="Gene3D" id="1.10.3200.20">
    <property type="entry name" value="DNA Polymerase alpha, zinc finger"/>
    <property type="match status" value="1"/>
</dbReference>
<dbReference type="InterPro" id="IPR015088">
    <property type="entry name" value="Znf_DNA-dir_DNA_pol_B_alpha"/>
</dbReference>
<dbReference type="InterPro" id="IPR042087">
    <property type="entry name" value="DNA_pol_B_thumb"/>
</dbReference>
<dbReference type="Pfam" id="PF12254">
    <property type="entry name" value="DNA_pol_alpha_N"/>
    <property type="match status" value="1"/>
</dbReference>
<dbReference type="PROSITE" id="PS00116">
    <property type="entry name" value="DNA_POLYMERASE_B"/>
    <property type="match status" value="1"/>
</dbReference>
<keyword evidence="3 12" id="KW-0808">Transferase</keyword>
<proteinExistence type="inferred from homology"/>
<dbReference type="GO" id="GO:0003688">
    <property type="term" value="F:DNA replication origin binding"/>
    <property type="evidence" value="ECO:0007669"/>
    <property type="project" value="TreeGrafter"/>
</dbReference>
<evidence type="ECO:0000256" key="13">
    <source>
        <dbReference type="SAM" id="MobiDB-lite"/>
    </source>
</evidence>
<evidence type="ECO:0000259" key="14">
    <source>
        <dbReference type="Pfam" id="PF00136"/>
    </source>
</evidence>
<reference evidence="18" key="1">
    <citation type="journal article" date="2024" name="Gigascience">
        <title>Chromosome-level genome of the poultry shaft louse Menopon gallinae provides insight into the host-switching and adaptive evolution of parasitic lice.</title>
        <authorList>
            <person name="Xu Y."/>
            <person name="Ma L."/>
            <person name="Liu S."/>
            <person name="Liang Y."/>
            <person name="Liu Q."/>
            <person name="He Z."/>
            <person name="Tian L."/>
            <person name="Duan Y."/>
            <person name="Cai W."/>
            <person name="Li H."/>
            <person name="Song F."/>
        </authorList>
    </citation>
    <scope>NUCLEOTIDE SEQUENCE</scope>
    <source>
        <strain evidence="18">Cailab_2023a</strain>
    </source>
</reference>
<keyword evidence="9 12" id="KW-0239">DNA-directed DNA polymerase</keyword>
<dbReference type="Gene3D" id="3.90.1600.10">
    <property type="entry name" value="Palm domain of DNA polymerase"/>
    <property type="match status" value="1"/>
</dbReference>
<feature type="compositionally biased region" description="Low complexity" evidence="13">
    <location>
        <begin position="163"/>
        <end position="172"/>
    </location>
</feature>
<keyword evidence="7" id="KW-0863">Zinc-finger</keyword>
<evidence type="ECO:0000256" key="5">
    <source>
        <dbReference type="ARBA" id="ARBA00022705"/>
    </source>
</evidence>
<evidence type="ECO:0000256" key="3">
    <source>
        <dbReference type="ARBA" id="ARBA00022679"/>
    </source>
</evidence>
<evidence type="ECO:0000256" key="6">
    <source>
        <dbReference type="ARBA" id="ARBA00022723"/>
    </source>
</evidence>
<dbReference type="InterPro" id="IPR023211">
    <property type="entry name" value="DNA_pol_palm_dom_sf"/>
</dbReference>
<dbReference type="InterPro" id="IPR006133">
    <property type="entry name" value="DNA-dir_DNA_pol_B_exonuc"/>
</dbReference>
<evidence type="ECO:0000256" key="8">
    <source>
        <dbReference type="ARBA" id="ARBA00022833"/>
    </source>
</evidence>
<dbReference type="InterPro" id="IPR012337">
    <property type="entry name" value="RNaseH-like_sf"/>
</dbReference>
<dbReference type="GO" id="GO:0003682">
    <property type="term" value="F:chromatin binding"/>
    <property type="evidence" value="ECO:0007669"/>
    <property type="project" value="TreeGrafter"/>
</dbReference>
<accession>A0AAW2I1I5</accession>
<evidence type="ECO:0000256" key="4">
    <source>
        <dbReference type="ARBA" id="ARBA00022695"/>
    </source>
</evidence>
<dbReference type="Pfam" id="PF00136">
    <property type="entry name" value="DNA_pol_B"/>
    <property type="match status" value="1"/>
</dbReference>
<dbReference type="InterPro" id="IPR038256">
    <property type="entry name" value="Pol_alpha_znc_sf"/>
</dbReference>
<dbReference type="PANTHER" id="PTHR45861:SF1">
    <property type="entry name" value="DNA POLYMERASE ALPHA CATALYTIC SUBUNIT"/>
    <property type="match status" value="1"/>
</dbReference>
<dbReference type="PRINTS" id="PR00106">
    <property type="entry name" value="DNAPOLB"/>
</dbReference>
<dbReference type="InterPro" id="IPR036397">
    <property type="entry name" value="RNaseH_sf"/>
</dbReference>
<dbReference type="InterPro" id="IPR006134">
    <property type="entry name" value="DNA-dir_DNA_pol_B_multi_dom"/>
</dbReference>
<dbReference type="GO" id="GO:0000166">
    <property type="term" value="F:nucleotide binding"/>
    <property type="evidence" value="ECO:0007669"/>
    <property type="project" value="InterPro"/>
</dbReference>
<dbReference type="InterPro" id="IPR006172">
    <property type="entry name" value="DNA-dir_DNA_pol_B"/>
</dbReference>
<dbReference type="CDD" id="cd05532">
    <property type="entry name" value="POLBc_alpha"/>
    <property type="match status" value="1"/>
</dbReference>
<sequence>MDEDSATPGRSKRIKQDKSGRASALERLKSLKGKKNKCVVEEIENVYDEVDEKEYAKRVLSRQEEDWIVDEGNGYIEDGREIFDDDGDDESIIQSSKKQKMGSMKKILSDKKKSKNIMSMLADMPTKSKTQKSVKKTTNEEDDALFNSILAELASDTPKKESTPSTSSLSSKEYLKSFTKSSPKPDNVIKTVLDTSKIKNRIGLKRQTDESSEIVPAPVKNVNESQFQSQNDDFSSNSISDDPPHIKSDENEGCTPIKEEESQPSCEQSSMDCDVDINDFMEDDDMEFVCEKADEQNNEPEVKVTEQQLTEGWETNNMNINLPCEPVTVDTSSLPLVTNSEGEKVFRFYWFDAYEDPVKQPGVVYMFGKVYIESAKSYVSCCVTVKNIQRKIYLLPREKKFDMKTNTQTEEPITVLDVYQEFNQKIANSYKIMNFLSRKVVKKYAFELSDVPEESEYLEVKYPSTGPKLQSDLSGETFSRVFGTNTSALELLLVDRKIKGPAWLEIKNPQPANAPCSWCKTEAICSKPDDVFVSTTLGPPPPLTVIAINIRTVVNQKNMQNEIVMISCLVHNEYQIDKPAPNPPFRSHFCAFTKPSDIHWPFNAERILSSYKGTEIFRHETERSLINFFLTKLFVIDPDVVVGHDLYGFTIDTLIYRIENMKISNWSRLGRLRRSIIPHVKGKQVEKNLLCGRLICDINISAKELIRARSYDLDTLCKQILRIGENSREDYSSEEIVLKYSKAGDLISLINATMQDTSYILKLMYELNVLPLALQITNIAGNVMSRTLLGGRSERNEFLLLHAFTEKDYIVPDKNYNKKVVTFDEDSENVPKNSKKKPQYIGGLVLEPKKGFYDKFILLMDFNSLYPSIIQEYNICFTTVVRLDNEEVEPDIPDKSLPPGILPTEIRKLVESRRQVKSLMKTPDLTPELKMQYNIRQMALKLTANSMYGCLGFAHSRFYAKPLAALVTSRGREILMNTKEIVMKMNFDVIYGDTDSIMINTNSTDYNQVFKIGHKIKQEINKMYKHVELEVDGVFKYMLLLKKKKYAAVVLSKKPNGEVMESHEYKGLDIVRRDWSQLSAEVGRHVLNQILSDISPDERIANIREHLEKISSDLRNKLVPISLLAISKQLAKNPEDYADKKSLPHLQVAMRINSRGGKKLKAGDTVSYVICDDGSNLPAVQRAYHVDELKTNEHLLVDVNYYLSQQIHPVVSRLCEPIDGTDPAFIAECLGLDPNSYKKAIKTKEDEDNDAEGDYTLINDIQSFKNCDGFSFTCMNENCRTKIFLDGPLRDNYPALNKCRNPNCKTSPIEYLPAIQNVLQMTIRRYINKLYENWLVCEDPGCPNRTRRLPMMFINSFPVCTLCKKGLMYREYRSSDLYCQLKYFEYMFNLKKAKVPVSSAVENAYKTLHNQVLETLNTSGYRYLDFGKIFKFYTKENKGKYKMTAIQRKILDSQKQWEKL</sequence>
<dbReference type="Gene3D" id="1.10.132.60">
    <property type="entry name" value="DNA polymerase family B, C-terminal domain"/>
    <property type="match status" value="1"/>
</dbReference>
<dbReference type="Pfam" id="PF03104">
    <property type="entry name" value="DNA_pol_B_exo1"/>
    <property type="match status" value="1"/>
</dbReference>
<dbReference type="Gene3D" id="3.30.70.2820">
    <property type="match status" value="1"/>
</dbReference>
<feature type="domain" description="Zinc finger DNA-directed DNA polymerase family B alpha" evidence="16">
    <location>
        <begin position="1258"/>
        <end position="1430"/>
    </location>
</feature>
<feature type="compositionally biased region" description="Basic and acidic residues" evidence="13">
    <location>
        <begin position="14"/>
        <end position="27"/>
    </location>
</feature>
<protein>
    <recommendedName>
        <fullName evidence="12">DNA polymerase</fullName>
        <ecNumber evidence="12">2.7.7.7</ecNumber>
    </recommendedName>
</protein>
<dbReference type="InterPro" id="IPR024647">
    <property type="entry name" value="DNA_pol_a_cat_su_N"/>
</dbReference>
<dbReference type="InterPro" id="IPR043502">
    <property type="entry name" value="DNA/RNA_pol_sf"/>
</dbReference>
<dbReference type="FunFam" id="3.30.70.2820:FF:000001">
    <property type="entry name" value="DNA polymerase"/>
    <property type="match status" value="1"/>
</dbReference>
<dbReference type="EMBL" id="JARGDH010000002">
    <property type="protein sequence ID" value="KAL0275791.1"/>
    <property type="molecule type" value="Genomic_DNA"/>
</dbReference>
<feature type="compositionally biased region" description="Low complexity" evidence="13">
    <location>
        <begin position="92"/>
        <end position="106"/>
    </location>
</feature>
<evidence type="ECO:0000256" key="9">
    <source>
        <dbReference type="ARBA" id="ARBA00022932"/>
    </source>
</evidence>
<keyword evidence="8" id="KW-0862">Zinc</keyword>
<dbReference type="Gene3D" id="3.30.420.10">
    <property type="entry name" value="Ribonuclease H-like superfamily/Ribonuclease H"/>
    <property type="match status" value="1"/>
</dbReference>
<comment type="similarity">
    <text evidence="2 12">Belongs to the DNA polymerase type-B family.</text>
</comment>
<dbReference type="GO" id="GO:0008270">
    <property type="term" value="F:zinc ion binding"/>
    <property type="evidence" value="ECO:0007669"/>
    <property type="project" value="UniProtKB-KW"/>
</dbReference>
<evidence type="ECO:0000313" key="18">
    <source>
        <dbReference type="EMBL" id="KAL0275791.1"/>
    </source>
</evidence>
<feature type="domain" description="DNA-directed DNA polymerase family B exonuclease" evidence="15">
    <location>
        <begin position="480"/>
        <end position="715"/>
    </location>
</feature>
<evidence type="ECO:0000259" key="16">
    <source>
        <dbReference type="Pfam" id="PF08996"/>
    </source>
</evidence>
<evidence type="ECO:0000256" key="10">
    <source>
        <dbReference type="ARBA" id="ARBA00023125"/>
    </source>
</evidence>
<dbReference type="Gene3D" id="1.10.287.690">
    <property type="entry name" value="Helix hairpin bin"/>
    <property type="match status" value="1"/>
</dbReference>
<evidence type="ECO:0000259" key="15">
    <source>
        <dbReference type="Pfam" id="PF03104"/>
    </source>
</evidence>
<comment type="caution">
    <text evidence="18">The sequence shown here is derived from an EMBL/GenBank/DDBJ whole genome shotgun (WGS) entry which is preliminary data.</text>
</comment>
<keyword evidence="6" id="KW-0479">Metal-binding</keyword>
<dbReference type="SUPFAM" id="SSF53098">
    <property type="entry name" value="Ribonuclease H-like"/>
    <property type="match status" value="1"/>
</dbReference>
<dbReference type="GO" id="GO:0006273">
    <property type="term" value="P:lagging strand elongation"/>
    <property type="evidence" value="ECO:0007669"/>
    <property type="project" value="TreeGrafter"/>
</dbReference>
<dbReference type="SUPFAM" id="SSF90234">
    <property type="entry name" value="Zinc finger domain of DNA polymerase-alpha"/>
    <property type="match status" value="1"/>
</dbReference>
<feature type="region of interest" description="Disordered" evidence="13">
    <location>
        <begin position="80"/>
        <end position="109"/>
    </location>
</feature>
<dbReference type="GO" id="GO:0033554">
    <property type="term" value="P:cellular response to stress"/>
    <property type="evidence" value="ECO:0007669"/>
    <property type="project" value="UniProtKB-ARBA"/>
</dbReference>
<dbReference type="Gene3D" id="2.40.50.730">
    <property type="match status" value="1"/>
</dbReference>
<dbReference type="EC" id="2.7.7.7" evidence="12"/>
<organism evidence="18">
    <name type="scientific">Menopon gallinae</name>
    <name type="common">poultry shaft louse</name>
    <dbReference type="NCBI Taxonomy" id="328185"/>
    <lineage>
        <taxon>Eukaryota</taxon>
        <taxon>Metazoa</taxon>
        <taxon>Ecdysozoa</taxon>
        <taxon>Arthropoda</taxon>
        <taxon>Hexapoda</taxon>
        <taxon>Insecta</taxon>
        <taxon>Pterygota</taxon>
        <taxon>Neoptera</taxon>
        <taxon>Paraneoptera</taxon>
        <taxon>Psocodea</taxon>
        <taxon>Troctomorpha</taxon>
        <taxon>Phthiraptera</taxon>
        <taxon>Amblycera</taxon>
        <taxon>Menoponidae</taxon>
        <taxon>Menopon</taxon>
    </lineage>
</organism>
<dbReference type="InterPro" id="IPR045846">
    <property type="entry name" value="POLBc_alpha"/>
</dbReference>